<dbReference type="SUPFAM" id="SSF53800">
    <property type="entry name" value="Chelatase"/>
    <property type="match status" value="1"/>
</dbReference>
<proteinExistence type="predicted"/>
<dbReference type="GO" id="GO:0016829">
    <property type="term" value="F:lyase activity"/>
    <property type="evidence" value="ECO:0007669"/>
    <property type="project" value="UniProtKB-KW"/>
</dbReference>
<evidence type="ECO:0000256" key="1">
    <source>
        <dbReference type="ARBA" id="ARBA00022723"/>
    </source>
</evidence>
<name>A0A2V3UGN7_9HYPH</name>
<dbReference type="RefSeq" id="WP_110373519.1">
    <property type="nucleotide sequence ID" value="NZ_JAHBRY010000002.1"/>
</dbReference>
<dbReference type="CDD" id="cd02980">
    <property type="entry name" value="TRX_Fd_family"/>
    <property type="match status" value="1"/>
</dbReference>
<dbReference type="Pfam" id="PF01257">
    <property type="entry name" value="2Fe-2S_thioredx"/>
    <property type="match status" value="1"/>
</dbReference>
<dbReference type="Gene3D" id="3.40.50.1400">
    <property type="match status" value="1"/>
</dbReference>
<keyword evidence="1" id="KW-0479">Metal-binding</keyword>
<feature type="chain" id="PRO_5015858032" evidence="3">
    <location>
        <begin position="20"/>
        <end position="255"/>
    </location>
</feature>
<dbReference type="Gene3D" id="3.40.30.10">
    <property type="entry name" value="Glutaredoxin"/>
    <property type="match status" value="1"/>
</dbReference>
<dbReference type="InterPro" id="IPR002762">
    <property type="entry name" value="CbiX-like"/>
</dbReference>
<sequence>MTCPAPRIAAILLARSAVAAAPHAELADHVARLRQTRAAAAVEDVSYAFTEQGTPSLREAMSRLRDAGYDELWLIPLFLPAEPSLKAWLLRVIQRWAEEEPAGWPLIRIGPLPAALPAFAAWLEEGLEAAAVAPPVPPRAKASQEGSVVPAHARRVLVCQGGPCNNAGSAVLWGHLRNAQARLDLRNVAGGTMSAKTTCLGPCNLAPVIQVYPEGSYYGGVDEAMLDRIIAEHILEGEPVADLVYEPARHKQYLR</sequence>
<gene>
    <name evidence="4" type="ORF">C7450_102290</name>
</gene>
<keyword evidence="5" id="KW-1185">Reference proteome</keyword>
<dbReference type="GO" id="GO:0046872">
    <property type="term" value="F:metal ion binding"/>
    <property type="evidence" value="ECO:0007669"/>
    <property type="project" value="UniProtKB-KW"/>
</dbReference>
<feature type="signal peptide" evidence="3">
    <location>
        <begin position="1"/>
        <end position="19"/>
    </location>
</feature>
<evidence type="ECO:0000256" key="2">
    <source>
        <dbReference type="ARBA" id="ARBA00023239"/>
    </source>
</evidence>
<dbReference type="AlphaFoldDB" id="A0A2V3UGN7"/>
<dbReference type="InterPro" id="IPR036249">
    <property type="entry name" value="Thioredoxin-like_sf"/>
</dbReference>
<organism evidence="4 5">
    <name type="scientific">Chelatococcus asaccharovorans</name>
    <dbReference type="NCBI Taxonomy" id="28210"/>
    <lineage>
        <taxon>Bacteria</taxon>
        <taxon>Pseudomonadati</taxon>
        <taxon>Pseudomonadota</taxon>
        <taxon>Alphaproteobacteria</taxon>
        <taxon>Hyphomicrobiales</taxon>
        <taxon>Chelatococcaceae</taxon>
        <taxon>Chelatococcus</taxon>
    </lineage>
</organism>
<protein>
    <submittedName>
        <fullName evidence="4">(2Fe-2S) ferredoxin</fullName>
    </submittedName>
</protein>
<dbReference type="OrthoDB" id="9800597at2"/>
<evidence type="ECO:0000313" key="5">
    <source>
        <dbReference type="Proteomes" id="UP000248021"/>
    </source>
</evidence>
<comment type="caution">
    <text evidence="4">The sequence shown here is derived from an EMBL/GenBank/DDBJ whole genome shotgun (WGS) entry which is preliminary data.</text>
</comment>
<dbReference type="Pfam" id="PF01903">
    <property type="entry name" value="CbiX"/>
    <property type="match status" value="1"/>
</dbReference>
<keyword evidence="2" id="KW-0456">Lyase</keyword>
<dbReference type="EMBL" id="QJJK01000002">
    <property type="protein sequence ID" value="PXW63375.1"/>
    <property type="molecule type" value="Genomic_DNA"/>
</dbReference>
<evidence type="ECO:0000313" key="4">
    <source>
        <dbReference type="EMBL" id="PXW63375.1"/>
    </source>
</evidence>
<keyword evidence="3" id="KW-0732">Signal</keyword>
<evidence type="ECO:0000256" key="3">
    <source>
        <dbReference type="SAM" id="SignalP"/>
    </source>
</evidence>
<reference evidence="4 5" key="1">
    <citation type="submission" date="2018-05" db="EMBL/GenBank/DDBJ databases">
        <title>Genomic Encyclopedia of Type Strains, Phase IV (KMG-IV): sequencing the most valuable type-strain genomes for metagenomic binning, comparative biology and taxonomic classification.</title>
        <authorList>
            <person name="Goeker M."/>
        </authorList>
    </citation>
    <scope>NUCLEOTIDE SEQUENCE [LARGE SCALE GENOMIC DNA]</scope>
    <source>
        <strain evidence="4 5">DSM 6462</strain>
    </source>
</reference>
<accession>A0A2V3UGN7</accession>
<dbReference type="Proteomes" id="UP000248021">
    <property type="component" value="Unassembled WGS sequence"/>
</dbReference>
<dbReference type="SUPFAM" id="SSF52833">
    <property type="entry name" value="Thioredoxin-like"/>
    <property type="match status" value="1"/>
</dbReference>